<dbReference type="Proteomes" id="UP000216020">
    <property type="component" value="Unassembled WGS sequence"/>
</dbReference>
<dbReference type="RefSeq" id="WP_094851143.1">
    <property type="nucleotide sequence ID" value="NZ_NEVM01000001.1"/>
</dbReference>
<dbReference type="Gene3D" id="2.60.450.10">
    <property type="entry name" value="Lipopolysaccharide (LPS) transport protein A like domain"/>
    <property type="match status" value="1"/>
</dbReference>
<dbReference type="NCBIfam" id="TIGR04409">
    <property type="entry name" value="LptC_YrbK"/>
    <property type="match status" value="1"/>
</dbReference>
<dbReference type="EMBL" id="NEVM01000001">
    <property type="protein sequence ID" value="OZI37038.1"/>
    <property type="molecule type" value="Genomic_DNA"/>
</dbReference>
<evidence type="ECO:0000313" key="3">
    <source>
        <dbReference type="Proteomes" id="UP000216020"/>
    </source>
</evidence>
<dbReference type="InterPro" id="IPR010664">
    <property type="entry name" value="LipoPS_assembly_LptC-rel"/>
</dbReference>
<dbReference type="GO" id="GO:0005886">
    <property type="term" value="C:plasma membrane"/>
    <property type="evidence" value="ECO:0007669"/>
    <property type="project" value="InterPro"/>
</dbReference>
<organism evidence="2 3">
    <name type="scientific">Bordetella genomosp. 10</name>
    <dbReference type="NCBI Taxonomy" id="1416804"/>
    <lineage>
        <taxon>Bacteria</taxon>
        <taxon>Pseudomonadati</taxon>
        <taxon>Pseudomonadota</taxon>
        <taxon>Betaproteobacteria</taxon>
        <taxon>Burkholderiales</taxon>
        <taxon>Alcaligenaceae</taxon>
        <taxon>Bordetella</taxon>
    </lineage>
</organism>
<feature type="compositionally biased region" description="Low complexity" evidence="1">
    <location>
        <begin position="194"/>
        <end position="206"/>
    </location>
</feature>
<feature type="compositionally biased region" description="Polar residues" evidence="1">
    <location>
        <begin position="217"/>
        <end position="227"/>
    </location>
</feature>
<reference evidence="3" key="1">
    <citation type="submission" date="2017-05" db="EMBL/GenBank/DDBJ databases">
        <title>Complete and WGS of Bordetella genogroups.</title>
        <authorList>
            <person name="Spilker T."/>
            <person name="Lipuma J."/>
        </authorList>
    </citation>
    <scope>NUCLEOTIDE SEQUENCE [LARGE SCALE GENOMIC DNA]</scope>
    <source>
        <strain evidence="3">AU16122</strain>
    </source>
</reference>
<protein>
    <submittedName>
        <fullName evidence="2">LPS export ABC transporter periplasmic protein LptC</fullName>
    </submittedName>
</protein>
<dbReference type="GO" id="GO:0015221">
    <property type="term" value="F:lipopolysaccharide transmembrane transporter activity"/>
    <property type="evidence" value="ECO:0007669"/>
    <property type="project" value="InterPro"/>
</dbReference>
<dbReference type="InterPro" id="IPR026265">
    <property type="entry name" value="LptC"/>
</dbReference>
<keyword evidence="3" id="KW-1185">Reference proteome</keyword>
<feature type="region of interest" description="Disordered" evidence="1">
    <location>
        <begin position="185"/>
        <end position="227"/>
    </location>
</feature>
<proteinExistence type="predicted"/>
<comment type="caution">
    <text evidence="2">The sequence shown here is derived from an EMBL/GenBank/DDBJ whole genome shotgun (WGS) entry which is preliminary data.</text>
</comment>
<evidence type="ECO:0000256" key="1">
    <source>
        <dbReference type="SAM" id="MobiDB-lite"/>
    </source>
</evidence>
<sequence length="227" mass="25127">MKERFPSLIALFLLLALVVGTWWAADYTQRAVQNDPPRRYTHEMDSWSRNFTMVRTDVDGKPINRLEGDYGEHYPDDDSYVVTMPRAVGLRPGSPVTIGTSLTGTMYEGGKRIVMEKQAHLHRMPDADTPPMDVHSEKLIILPDDDVMYTDLPALVTRGKSTMNGTGMKYNNKTRQLEVFSASNVNIDNTDTQGHSSSSGKSGNGKAADDAKPAPSHTESASQQKKP</sequence>
<gene>
    <name evidence="2" type="ORF">CAL29_00945</name>
</gene>
<accession>A0A261SHX5</accession>
<dbReference type="Pfam" id="PF06835">
    <property type="entry name" value="LptC"/>
    <property type="match status" value="1"/>
</dbReference>
<evidence type="ECO:0000313" key="2">
    <source>
        <dbReference type="EMBL" id="OZI37038.1"/>
    </source>
</evidence>
<dbReference type="OrthoDB" id="5298112at2"/>
<name>A0A261SHX5_9BORD</name>
<dbReference type="AlphaFoldDB" id="A0A261SHX5"/>